<sequence>RTRVKCRLHYRFDSDTELYNSIVKRGKTEENMEVLTNLSSPRCLTKEKKKDVEHLLASHFGEEWKNIPDLQWYLPILEQDSAENYEIDEATECNCLDQDCGEL</sequence>
<evidence type="ECO:0000313" key="1">
    <source>
        <dbReference type="EMBL" id="JAG31291.1"/>
    </source>
</evidence>
<protein>
    <submittedName>
        <fullName evidence="1">Putative pectinesterase/pectinesterase inhibitor 54</fullName>
    </submittedName>
</protein>
<name>A0A0A9YI35_LYGHE</name>
<organism evidence="1">
    <name type="scientific">Lygus hesperus</name>
    <name type="common">Western plant bug</name>
    <dbReference type="NCBI Taxonomy" id="30085"/>
    <lineage>
        <taxon>Eukaryota</taxon>
        <taxon>Metazoa</taxon>
        <taxon>Ecdysozoa</taxon>
        <taxon>Arthropoda</taxon>
        <taxon>Hexapoda</taxon>
        <taxon>Insecta</taxon>
        <taxon>Pterygota</taxon>
        <taxon>Neoptera</taxon>
        <taxon>Paraneoptera</taxon>
        <taxon>Hemiptera</taxon>
        <taxon>Heteroptera</taxon>
        <taxon>Panheteroptera</taxon>
        <taxon>Cimicomorpha</taxon>
        <taxon>Miridae</taxon>
        <taxon>Mirini</taxon>
        <taxon>Lygus</taxon>
    </lineage>
</organism>
<feature type="non-terminal residue" evidence="1">
    <location>
        <position position="1"/>
    </location>
</feature>
<feature type="non-terminal residue" evidence="1">
    <location>
        <position position="103"/>
    </location>
</feature>
<proteinExistence type="predicted"/>
<gene>
    <name evidence="1" type="primary">PME54</name>
    <name evidence="1" type="ORF">CM83_104366</name>
</gene>
<reference evidence="1" key="2">
    <citation type="submission" date="2014-07" db="EMBL/GenBank/DDBJ databases">
        <authorList>
            <person name="Hull J."/>
        </authorList>
    </citation>
    <scope>NUCLEOTIDE SEQUENCE</scope>
</reference>
<dbReference type="EMBL" id="GBHO01012313">
    <property type="protein sequence ID" value="JAG31291.1"/>
    <property type="molecule type" value="Transcribed_RNA"/>
</dbReference>
<dbReference type="AlphaFoldDB" id="A0A0A9YI35"/>
<accession>A0A0A9YI35</accession>
<reference evidence="1" key="1">
    <citation type="journal article" date="2014" name="PLoS ONE">
        <title>Transcriptome-Based Identification of ABC Transporters in the Western Tarnished Plant Bug Lygus hesperus.</title>
        <authorList>
            <person name="Hull J.J."/>
            <person name="Chaney K."/>
            <person name="Geib S.M."/>
            <person name="Fabrick J.A."/>
            <person name="Brent C.S."/>
            <person name="Walsh D."/>
            <person name="Lavine L.C."/>
        </authorList>
    </citation>
    <scope>NUCLEOTIDE SEQUENCE</scope>
</reference>